<dbReference type="RefSeq" id="WP_085890154.1">
    <property type="nucleotide sequence ID" value="NZ_FWFN01000012.1"/>
</dbReference>
<keyword evidence="4 5" id="KW-0472">Membrane</keyword>
<feature type="transmembrane region" description="Helical" evidence="5">
    <location>
        <begin position="90"/>
        <end position="108"/>
    </location>
</feature>
<feature type="transmembrane region" description="Helical" evidence="5">
    <location>
        <begin position="365"/>
        <end position="382"/>
    </location>
</feature>
<accession>A0A1X7AAT3</accession>
<dbReference type="GO" id="GO:0016874">
    <property type="term" value="F:ligase activity"/>
    <property type="evidence" value="ECO:0007669"/>
    <property type="project" value="UniProtKB-KW"/>
</dbReference>
<dbReference type="PANTHER" id="PTHR37422">
    <property type="entry name" value="TEICHURONIC ACID BIOSYNTHESIS PROTEIN TUAE"/>
    <property type="match status" value="1"/>
</dbReference>
<feature type="transmembrane region" description="Helical" evidence="5">
    <location>
        <begin position="120"/>
        <end position="137"/>
    </location>
</feature>
<evidence type="ECO:0000256" key="2">
    <source>
        <dbReference type="ARBA" id="ARBA00022692"/>
    </source>
</evidence>
<dbReference type="Pfam" id="PF04932">
    <property type="entry name" value="Wzy_C"/>
    <property type="match status" value="1"/>
</dbReference>
<name>A0A1X7AAT3_9RHOB</name>
<evidence type="ECO:0000313" key="7">
    <source>
        <dbReference type="EMBL" id="SLN74399.1"/>
    </source>
</evidence>
<dbReference type="Proteomes" id="UP000193963">
    <property type="component" value="Unassembled WGS sequence"/>
</dbReference>
<dbReference type="OrthoDB" id="8049457at2"/>
<keyword evidence="3 5" id="KW-1133">Transmembrane helix</keyword>
<feature type="transmembrane region" description="Helical" evidence="5">
    <location>
        <begin position="176"/>
        <end position="191"/>
    </location>
</feature>
<feature type="transmembrane region" description="Helical" evidence="5">
    <location>
        <begin position="197"/>
        <end position="215"/>
    </location>
</feature>
<feature type="transmembrane region" description="Helical" evidence="5">
    <location>
        <begin position="388"/>
        <end position="404"/>
    </location>
</feature>
<organism evidence="7 8">
    <name type="scientific">Pseudooceanicola marinus</name>
    <dbReference type="NCBI Taxonomy" id="396013"/>
    <lineage>
        <taxon>Bacteria</taxon>
        <taxon>Pseudomonadati</taxon>
        <taxon>Pseudomonadota</taxon>
        <taxon>Alphaproteobacteria</taxon>
        <taxon>Rhodobacterales</taxon>
        <taxon>Paracoccaceae</taxon>
        <taxon>Pseudooceanicola</taxon>
    </lineage>
</organism>
<dbReference type="GO" id="GO:0016020">
    <property type="term" value="C:membrane"/>
    <property type="evidence" value="ECO:0007669"/>
    <property type="project" value="UniProtKB-SubCell"/>
</dbReference>
<feature type="transmembrane region" description="Helical" evidence="5">
    <location>
        <begin position="153"/>
        <end position="171"/>
    </location>
</feature>
<evidence type="ECO:0000256" key="3">
    <source>
        <dbReference type="ARBA" id="ARBA00022989"/>
    </source>
</evidence>
<keyword evidence="2 5" id="KW-0812">Transmembrane</keyword>
<keyword evidence="7" id="KW-0436">Ligase</keyword>
<evidence type="ECO:0000256" key="5">
    <source>
        <dbReference type="SAM" id="Phobius"/>
    </source>
</evidence>
<dbReference type="PANTHER" id="PTHR37422:SF13">
    <property type="entry name" value="LIPOPOLYSACCHARIDE BIOSYNTHESIS PROTEIN PA4999-RELATED"/>
    <property type="match status" value="1"/>
</dbReference>
<dbReference type="AlphaFoldDB" id="A0A1X7AAT3"/>
<feature type="transmembrane region" description="Helical" evidence="5">
    <location>
        <begin position="57"/>
        <end position="78"/>
    </location>
</feature>
<proteinExistence type="predicted"/>
<feature type="transmembrane region" description="Helical" evidence="5">
    <location>
        <begin position="32"/>
        <end position="50"/>
    </location>
</feature>
<dbReference type="InterPro" id="IPR051533">
    <property type="entry name" value="WaaL-like"/>
</dbReference>
<protein>
    <submittedName>
        <fullName evidence="7">O-Antigen ligase</fullName>
    </submittedName>
</protein>
<dbReference type="EMBL" id="FWFN01000012">
    <property type="protein sequence ID" value="SLN74399.1"/>
    <property type="molecule type" value="Genomic_DNA"/>
</dbReference>
<evidence type="ECO:0000313" key="8">
    <source>
        <dbReference type="Proteomes" id="UP000193963"/>
    </source>
</evidence>
<sequence length="423" mass="45847">MKISISRSITVLMAIVAGLALAGMDFNVGLRLRIGDFFLLMAIPLAALAYMRSRQRYDIFPVLAALGIYIAYMVFNALLLTGKGVAIKEGIQACIFYIGAAAAYVLALRDDDAFRRFTRVFFVLLWAVALYGVYWHVSRGMFSGWKELGEQKLSFGFLLVIVVGLSHPAMLTGKKQVLLLLGALALILLSGERKGWIAAALACFAMMTVSGRGYVSKRMLNRLVVFLAGGLVVILVTTLIAPAFPYLNRQLSSIGEFIGGLFGGENLDASTQSNQERVFILRFGMELFRSNPVFGAGLERFQSLIALLPGNTIVHGAHNEILRIAAELGTVGLVLYLSVYAVVLLRLRQALAVGARLSSLQQLRLRLGAGVLTYGFVVNFFLVNGGPSIFFLVFPIGLVYSVPLPRRQPAARSAGATAGVTVP</sequence>
<feature type="transmembrane region" description="Helical" evidence="5">
    <location>
        <begin position="324"/>
        <end position="345"/>
    </location>
</feature>
<gene>
    <name evidence="7" type="ORF">PSM7751_04143</name>
</gene>
<evidence type="ECO:0000256" key="1">
    <source>
        <dbReference type="ARBA" id="ARBA00004141"/>
    </source>
</evidence>
<dbReference type="InterPro" id="IPR007016">
    <property type="entry name" value="O-antigen_ligase-rel_domated"/>
</dbReference>
<feature type="domain" description="O-antigen ligase-related" evidence="6">
    <location>
        <begin position="179"/>
        <end position="337"/>
    </location>
</feature>
<feature type="transmembrane region" description="Helical" evidence="5">
    <location>
        <begin position="222"/>
        <end position="244"/>
    </location>
</feature>
<comment type="subcellular location">
    <subcellularLocation>
        <location evidence="1">Membrane</location>
        <topology evidence="1">Multi-pass membrane protein</topology>
    </subcellularLocation>
</comment>
<evidence type="ECO:0000259" key="6">
    <source>
        <dbReference type="Pfam" id="PF04932"/>
    </source>
</evidence>
<keyword evidence="8" id="KW-1185">Reference proteome</keyword>
<evidence type="ECO:0000256" key="4">
    <source>
        <dbReference type="ARBA" id="ARBA00023136"/>
    </source>
</evidence>
<reference evidence="7 8" key="1">
    <citation type="submission" date="2017-03" db="EMBL/GenBank/DDBJ databases">
        <authorList>
            <person name="Afonso C.L."/>
            <person name="Miller P.J."/>
            <person name="Scott M.A."/>
            <person name="Spackman E."/>
            <person name="Goraichik I."/>
            <person name="Dimitrov K.M."/>
            <person name="Suarez D.L."/>
            <person name="Swayne D.E."/>
        </authorList>
    </citation>
    <scope>NUCLEOTIDE SEQUENCE [LARGE SCALE GENOMIC DNA]</scope>
    <source>
        <strain evidence="7 8">CECT 7751</strain>
    </source>
</reference>